<proteinExistence type="predicted"/>
<gene>
    <name evidence="2" type="ORF">DFA_08445</name>
</gene>
<dbReference type="KEGG" id="dfa:DFA_08445"/>
<dbReference type="Proteomes" id="UP000007797">
    <property type="component" value="Unassembled WGS sequence"/>
</dbReference>
<dbReference type="SUPFAM" id="SSF52047">
    <property type="entry name" value="RNI-like"/>
    <property type="match status" value="1"/>
</dbReference>
<dbReference type="PANTHER" id="PTHR13318">
    <property type="entry name" value="PARTNER OF PAIRED, ISOFORM B-RELATED"/>
    <property type="match status" value="1"/>
</dbReference>
<feature type="compositionally biased region" description="Acidic residues" evidence="1">
    <location>
        <begin position="1253"/>
        <end position="1267"/>
    </location>
</feature>
<dbReference type="RefSeq" id="XP_004355934.1">
    <property type="nucleotide sequence ID" value="XM_004355881.1"/>
</dbReference>
<evidence type="ECO:0000313" key="2">
    <source>
        <dbReference type="EMBL" id="EGG17450.1"/>
    </source>
</evidence>
<dbReference type="GO" id="GO:0019005">
    <property type="term" value="C:SCF ubiquitin ligase complex"/>
    <property type="evidence" value="ECO:0007669"/>
    <property type="project" value="TreeGrafter"/>
</dbReference>
<evidence type="ECO:0000313" key="3">
    <source>
        <dbReference type="Proteomes" id="UP000007797"/>
    </source>
</evidence>
<accession>F4Q676</accession>
<organism evidence="2 3">
    <name type="scientific">Cavenderia fasciculata</name>
    <name type="common">Slime mold</name>
    <name type="synonym">Dictyostelium fasciculatum</name>
    <dbReference type="NCBI Taxonomy" id="261658"/>
    <lineage>
        <taxon>Eukaryota</taxon>
        <taxon>Amoebozoa</taxon>
        <taxon>Evosea</taxon>
        <taxon>Eumycetozoa</taxon>
        <taxon>Dictyostelia</taxon>
        <taxon>Acytosteliales</taxon>
        <taxon>Cavenderiaceae</taxon>
        <taxon>Cavenderia</taxon>
    </lineage>
</organism>
<name>F4Q676_CACFS</name>
<feature type="region of interest" description="Disordered" evidence="1">
    <location>
        <begin position="1253"/>
        <end position="1272"/>
    </location>
</feature>
<dbReference type="InterPro" id="IPR032675">
    <property type="entry name" value="LRR_dom_sf"/>
</dbReference>
<dbReference type="STRING" id="1054147.F4Q676"/>
<dbReference type="GO" id="GO:0031146">
    <property type="term" value="P:SCF-dependent proteasomal ubiquitin-dependent protein catabolic process"/>
    <property type="evidence" value="ECO:0007669"/>
    <property type="project" value="TreeGrafter"/>
</dbReference>
<sequence>MTSLLNLSNTIISQIISEIEDNGDIICLLLTCKGIYQNDSIKRSIQFKGIEAIDTINRCVSEPFTATATRYNLKSFQDILENSISNHQVMILKEKKKRYHSYNAPTIIDYPQWIQQRISLTDRDDDKSGGIITALVNDPKQSPSLEPLSVDMPSLETLFINQKRGKMDLGSISSLLPCLQRLAVSADKVKFGHNTSLKSLLLECDQNSSLTKFGLSNLVSLTELTIEPSYVCGLVPGLLPSSLTSVTIGLFEVPPRDTFLSLTSLVYLSLQLVAEDDTKKEEEPCIDLEDLHTLKTLKFKLFDDTQDKKYILELSVPPSLTTLDFNSKSAYISTRSTLPKLEKLSINQVQLFDARVNSLLVSPSLKKLVIYNCNEIMPAHIIPSTLEKLTIFKLVYKDILGQVVFPPSLTHLSVLGLYCEELTQPLPESIIKLKLLVNTRGAPKSPLPQHLKKLVWVQPEDTKINGASVKFPSSYPPTLETLDLSDIQGEFTIDNMPPSTKHLAVDLPPLTGYEDEKHTKPVYYYSISSLFPKSILDQQQWLSPNTTHLTCQLNSDDRRHNSRVELSLYDIILYTNIRYLTVIVFMSREQLHSSLLKQSIQVGEIIGIEPIDTDYGETSKQFIVTATRFNLNSFKDILVNSILSNHQVILGNQDDLPQWIQQRVIYQKIVDKSKSGDIKTALVEYTSPLSPIYSAPSIETLFINESYDQSVDLDSISLLPRLQRLEVRAGRFNIGRHTSLKYLKLEVKTESDDGIPFISKFGLNGLESLTELNMRYCSQMTGLVPGLLPSTLTSLTLSLMKVPPRNTFISLTSLVTLDLGIYTQDGLGEVEEEHVPHEDEYGEVQEQKQYVDLESLHTLKTLKFYLFDQPHPKLELCVPPSLTTLDFYCRSIVQIPSRCTMPSLEKLCVQQMVLIDGNINLLPCTSPSTSLKKLVLYDCDQPIRPGNTYIPSTLEKLSIYNENTESILGQGVIRSNNQSHQFEEDIYVAFILAHVDIDDNGDIICLLLTCKQLYHNSALRRGSIQFKGVTAIDTDFGEISKPFIVTATRYNLNSFKDILENSILSYHHVILGSNKHDDLPQSIQERVIYEKRVDKSKSGDIKTALVVDTSQLSLESIYSIPSIETLFINESYDKSVDLDSISLLPRLQRLEVRADGFNIGRHTSLKYLKLEVTTESDDGIPFISKFGLNGLESLTELNMRYCAQMTGLVPGLLPKTLTSLTLSLMSVPPLDTFLSLTSLAKLDLGIYIHDDREEKEEDGDDVEEEVQEQQQQQQQYMDLETLHTLKTLKLDIFNKTHHKLELCVPPSLTTLDIFCKEAFIPSRCTMPSLEKLYVHQSLLIDQRISLESSPSLKKLVLYECDQPITPDNTFIPSTLEKLSIYNENTESILGQGVVFPPLLTHLTILGGDYEPIVHHILPESLVKLKVLVNNQPDPISLPIHLKKLVWIQPKTKIKDIVLLPSSYPPNLETLNLGNIKDKFMIDKNNPSTIKYLSMPLEIDNQKRHSNNVCIYSICSKFTNSILSQQQWLPINTTHLICHLDDRTKSSFRLDQVINHTNVRYLTIAIAYKPYIFTIQRLDTDNQNVLVLEKETLQGGIITQRKSINITERQYDPIYLFFENHFTSHLKVKWKFGNI</sequence>
<evidence type="ECO:0000256" key="1">
    <source>
        <dbReference type="SAM" id="MobiDB-lite"/>
    </source>
</evidence>
<protein>
    <submittedName>
        <fullName evidence="2">Uncharacterized protein</fullName>
    </submittedName>
</protein>
<dbReference type="OrthoDB" id="24501at2759"/>
<keyword evidence="3" id="KW-1185">Reference proteome</keyword>
<dbReference type="SUPFAM" id="SSF52058">
    <property type="entry name" value="L domain-like"/>
    <property type="match status" value="2"/>
</dbReference>
<reference evidence="3" key="1">
    <citation type="journal article" date="2011" name="Genome Res.">
        <title>Phylogeny-wide analysis of social amoeba genomes highlights ancient origins for complex intercellular communication.</title>
        <authorList>
            <person name="Heidel A.J."/>
            <person name="Lawal H.M."/>
            <person name="Felder M."/>
            <person name="Schilde C."/>
            <person name="Helps N.R."/>
            <person name="Tunggal B."/>
            <person name="Rivero F."/>
            <person name="John U."/>
            <person name="Schleicher M."/>
            <person name="Eichinger L."/>
            <person name="Platzer M."/>
            <person name="Noegel A.A."/>
            <person name="Schaap P."/>
            <person name="Gloeckner G."/>
        </authorList>
    </citation>
    <scope>NUCLEOTIDE SEQUENCE [LARGE SCALE GENOMIC DNA]</scope>
    <source>
        <strain evidence="3">SH3</strain>
    </source>
</reference>
<dbReference type="Gene3D" id="3.80.10.10">
    <property type="entry name" value="Ribonuclease Inhibitor"/>
    <property type="match status" value="3"/>
</dbReference>
<dbReference type="EMBL" id="GL883021">
    <property type="protein sequence ID" value="EGG17450.1"/>
    <property type="molecule type" value="Genomic_DNA"/>
</dbReference>
<dbReference type="GeneID" id="14869778"/>